<proteinExistence type="predicted"/>
<dbReference type="EMBL" id="SRLO01000344">
    <property type="protein sequence ID" value="TNN59938.1"/>
    <property type="molecule type" value="Genomic_DNA"/>
</dbReference>
<dbReference type="AlphaFoldDB" id="A0A4Z2H240"/>
<dbReference type="Proteomes" id="UP000314294">
    <property type="component" value="Unassembled WGS sequence"/>
</dbReference>
<keyword evidence="2" id="KW-1185">Reference proteome</keyword>
<protein>
    <submittedName>
        <fullName evidence="1">Uncharacterized protein</fullName>
    </submittedName>
</protein>
<comment type="caution">
    <text evidence="1">The sequence shown here is derived from an EMBL/GenBank/DDBJ whole genome shotgun (WGS) entry which is preliminary data.</text>
</comment>
<accession>A0A4Z2H240</accession>
<organism evidence="1 2">
    <name type="scientific">Liparis tanakae</name>
    <name type="common">Tanaka's snailfish</name>
    <dbReference type="NCBI Taxonomy" id="230148"/>
    <lineage>
        <taxon>Eukaryota</taxon>
        <taxon>Metazoa</taxon>
        <taxon>Chordata</taxon>
        <taxon>Craniata</taxon>
        <taxon>Vertebrata</taxon>
        <taxon>Euteleostomi</taxon>
        <taxon>Actinopterygii</taxon>
        <taxon>Neopterygii</taxon>
        <taxon>Teleostei</taxon>
        <taxon>Neoteleostei</taxon>
        <taxon>Acanthomorphata</taxon>
        <taxon>Eupercaria</taxon>
        <taxon>Perciformes</taxon>
        <taxon>Cottioidei</taxon>
        <taxon>Cottales</taxon>
        <taxon>Liparidae</taxon>
        <taxon>Liparis</taxon>
    </lineage>
</organism>
<gene>
    <name evidence="1" type="ORF">EYF80_029842</name>
</gene>
<evidence type="ECO:0000313" key="2">
    <source>
        <dbReference type="Proteomes" id="UP000314294"/>
    </source>
</evidence>
<evidence type="ECO:0000313" key="1">
    <source>
        <dbReference type="EMBL" id="TNN59938.1"/>
    </source>
</evidence>
<name>A0A4Z2H240_9TELE</name>
<sequence length="114" mass="12594">MFCVGIERLQQHQLQQAAEGTALPDLIASGVYSQDIWTQVVDLLLKLQPEEDVAEARTQALHAAHLEEEGQRRGVGGEKRILGMEIEVRKSSTVTDTQHNAYCTAEGILALIKK</sequence>
<reference evidence="1 2" key="1">
    <citation type="submission" date="2019-03" db="EMBL/GenBank/DDBJ databases">
        <title>First draft genome of Liparis tanakae, snailfish: a comprehensive survey of snailfish specific genes.</title>
        <authorList>
            <person name="Kim W."/>
            <person name="Song I."/>
            <person name="Jeong J.-H."/>
            <person name="Kim D."/>
            <person name="Kim S."/>
            <person name="Ryu S."/>
            <person name="Song J.Y."/>
            <person name="Lee S.K."/>
        </authorList>
    </citation>
    <scope>NUCLEOTIDE SEQUENCE [LARGE SCALE GENOMIC DNA]</scope>
    <source>
        <tissue evidence="1">Muscle</tissue>
    </source>
</reference>